<organism evidence="2 3">
    <name type="scientific">Nocardioides dubius</name>
    <dbReference type="NCBI Taxonomy" id="317019"/>
    <lineage>
        <taxon>Bacteria</taxon>
        <taxon>Bacillati</taxon>
        <taxon>Actinomycetota</taxon>
        <taxon>Actinomycetes</taxon>
        <taxon>Propionibacteriales</taxon>
        <taxon>Nocardioidaceae</taxon>
        <taxon>Nocardioides</taxon>
    </lineage>
</organism>
<evidence type="ECO:0008006" key="4">
    <source>
        <dbReference type="Google" id="ProtNLM"/>
    </source>
</evidence>
<evidence type="ECO:0000313" key="3">
    <source>
        <dbReference type="Proteomes" id="UP001501581"/>
    </source>
</evidence>
<keyword evidence="3" id="KW-1185">Reference proteome</keyword>
<sequence length="725" mass="74999">MITFLGRRLRLLRDDEGGAILIIALIIVTTVALVTTAVLTRGQGSVKATVALRDVANNSYSADAAAQVAINDLRTGHNIGNAEPSPWYYTNATGTGCFGYDSSGAVKDTLTLDNLIPKQAGDTTSAMSAAVRCTPEDATGQQGSAVPINNANKPGNAILTLGTGGETGFKFKTNGSGAAFRVRGGIWSNSNIVRDNNGVLESTESIRARTGCSPVSAMSAPVVNCNAGAAGDPNYRSDLDLAGLGVPTLRNPPANCNSGSVTLQPGYYDDVTKLNALTDTNQSCFLHFQPGAYYFDFHNNSADALYDADIATGGGNLWRIGGRKTLVGGTLTGGTTVPGRCVNPIDDVNAQGVQFIFGGDSRMQVNANGQASAVEICATYHPDRPPIAVYGQKTGTATATTLTGPGELTTSGTPTVTPAGSAGTFTQATAANLQQADGNQATNANLAVWARDASGPNSAQSNSITMGGFSPATALPPGAVLTGAKLKITHRSTGSANAITLTPTVGTAPISYTLPARTTLGTETVDLAARTGWGVLQKVVHDSGFTGASVKFDASLGRDQTSQLDAVRLELTYYLPALRGQTTTAIPGNTVATVAGSPVVQALGNSTSFYIQGTTYVPLASISLELNNINESVFRFGVIARALDVFETGSFAYPGAVIELPDNSPGFGFETTLVRLEVFLCPGVTSGCAPSGEPELTSRVRIFDDGGTPGPPHRQISVLNWSHRR</sequence>
<dbReference type="Proteomes" id="UP001501581">
    <property type="component" value="Unassembled WGS sequence"/>
</dbReference>
<keyword evidence="1" id="KW-0472">Membrane</keyword>
<reference evidence="3" key="1">
    <citation type="journal article" date="2019" name="Int. J. Syst. Evol. Microbiol.">
        <title>The Global Catalogue of Microorganisms (GCM) 10K type strain sequencing project: providing services to taxonomists for standard genome sequencing and annotation.</title>
        <authorList>
            <consortium name="The Broad Institute Genomics Platform"/>
            <consortium name="The Broad Institute Genome Sequencing Center for Infectious Disease"/>
            <person name="Wu L."/>
            <person name="Ma J."/>
        </authorList>
    </citation>
    <scope>NUCLEOTIDE SEQUENCE [LARGE SCALE GENOMIC DNA]</scope>
    <source>
        <strain evidence="3">JCM 13008</strain>
    </source>
</reference>
<dbReference type="EMBL" id="BAAALG010000011">
    <property type="protein sequence ID" value="GAA1108829.1"/>
    <property type="molecule type" value="Genomic_DNA"/>
</dbReference>
<evidence type="ECO:0000256" key="1">
    <source>
        <dbReference type="SAM" id="Phobius"/>
    </source>
</evidence>
<dbReference type="RefSeq" id="WP_343995766.1">
    <property type="nucleotide sequence ID" value="NZ_BAAALG010000011.1"/>
</dbReference>
<feature type="transmembrane region" description="Helical" evidence="1">
    <location>
        <begin position="20"/>
        <end position="39"/>
    </location>
</feature>
<keyword evidence="1" id="KW-0812">Transmembrane</keyword>
<protein>
    <recommendedName>
        <fullName evidence="4">Type 4 fimbrial biogenesis protein PilX N-terminal domain-containing protein</fullName>
    </recommendedName>
</protein>
<accession>A0ABP4EH17</accession>
<comment type="caution">
    <text evidence="2">The sequence shown here is derived from an EMBL/GenBank/DDBJ whole genome shotgun (WGS) entry which is preliminary data.</text>
</comment>
<gene>
    <name evidence="2" type="ORF">GCM10009668_31410</name>
</gene>
<proteinExistence type="predicted"/>
<keyword evidence="1" id="KW-1133">Transmembrane helix</keyword>
<evidence type="ECO:0000313" key="2">
    <source>
        <dbReference type="EMBL" id="GAA1108829.1"/>
    </source>
</evidence>
<name>A0ABP4EH17_9ACTN</name>